<proteinExistence type="predicted"/>
<dbReference type="KEGG" id="pez:HWQ56_25250"/>
<feature type="compositionally biased region" description="Polar residues" evidence="1">
    <location>
        <begin position="131"/>
        <end position="148"/>
    </location>
</feature>
<dbReference type="RefSeq" id="WP_176572027.1">
    <property type="nucleotide sequence ID" value="NZ_CP056030.1"/>
</dbReference>
<evidence type="ECO:0000313" key="3">
    <source>
        <dbReference type="EMBL" id="QKZ06902.1"/>
    </source>
</evidence>
<feature type="compositionally biased region" description="Basic and acidic residues" evidence="1">
    <location>
        <begin position="173"/>
        <end position="189"/>
    </location>
</feature>
<evidence type="ECO:0000313" key="4">
    <source>
        <dbReference type="Proteomes" id="UP000509568"/>
    </source>
</evidence>
<feature type="compositionally biased region" description="Polar residues" evidence="1">
    <location>
        <begin position="71"/>
        <end position="81"/>
    </location>
</feature>
<protein>
    <submittedName>
        <fullName evidence="3">Glycine zipper family protein</fullName>
    </submittedName>
</protein>
<dbReference type="Pfam" id="PF20125">
    <property type="entry name" value="DUF6515"/>
    <property type="match status" value="1"/>
</dbReference>
<feature type="chain" id="PRO_5029005914" evidence="2">
    <location>
        <begin position="25"/>
        <end position="365"/>
    </location>
</feature>
<dbReference type="Proteomes" id="UP000509568">
    <property type="component" value="Chromosome"/>
</dbReference>
<accession>A0A7D5H6L4</accession>
<dbReference type="InterPro" id="IPR045398">
    <property type="entry name" value="DUF6515"/>
</dbReference>
<reference evidence="3 4" key="1">
    <citation type="submission" date="2020-06" db="EMBL/GenBank/DDBJ databases">
        <title>Pseudomonas eucalypticola sp. nov., an endophyte of Eucalyptus dunnii leaves with biocontrol ability of eucalyptus leaf blight.</title>
        <authorList>
            <person name="Liu Y."/>
            <person name="Song Z."/>
            <person name="Zeng H."/>
            <person name="Lu M."/>
            <person name="Wang X."/>
            <person name="Lian X."/>
            <person name="Zhang Q."/>
        </authorList>
    </citation>
    <scope>NUCLEOTIDE SEQUENCE [LARGE SCALE GENOMIC DNA]</scope>
    <source>
        <strain evidence="3 4">NP-1</strain>
    </source>
</reference>
<organism evidence="3 4">
    <name type="scientific">Pseudomonas eucalypticola</name>
    <dbReference type="NCBI Taxonomy" id="2599595"/>
    <lineage>
        <taxon>Bacteria</taxon>
        <taxon>Pseudomonadati</taxon>
        <taxon>Pseudomonadota</taxon>
        <taxon>Gammaproteobacteria</taxon>
        <taxon>Pseudomonadales</taxon>
        <taxon>Pseudomonadaceae</taxon>
        <taxon>Pseudomonas</taxon>
    </lineage>
</organism>
<dbReference type="AlphaFoldDB" id="A0A7D5H6L4"/>
<keyword evidence="4" id="KW-1185">Reference proteome</keyword>
<evidence type="ECO:0000256" key="2">
    <source>
        <dbReference type="SAM" id="SignalP"/>
    </source>
</evidence>
<name>A0A7D5H6L4_9PSED</name>
<sequence>MKSRIWQVAGVGLLCVSVSAQTLAEGPNLQEEQRGNQHGPQGQQNHPQPQQQQNRPQPQQQPQQQRPVQQSGQYQFHQQNFNRDEPARQQNFSRPEPQRQPQQPPVQQQPRPQQQSGQYQFHQQDFPRAQDPNNRNQFDNRPAQNFEQPSIRPKPDEVRQTQPPIRGNYADMPNRDRRDDRRWPGRPDGHGNGWGPGPQYRPGQFVDRFPGQSYRVPYRGGDYFFSGGYWYRPEGPRYIVVSPPYGIRTRYLPDYAREVWVGGALFFLAAGSYYQWLDSSQEYQVVNPPTAQPEPAPNPYDVNLYPAYGQSPEQMAQDKYECYRQAVQQTGFDPATATYAPEEAVVYAYRNAFGSCLSTRGYRVY</sequence>
<feature type="signal peptide" evidence="2">
    <location>
        <begin position="1"/>
        <end position="24"/>
    </location>
</feature>
<feature type="compositionally biased region" description="Low complexity" evidence="1">
    <location>
        <begin position="36"/>
        <end position="70"/>
    </location>
</feature>
<keyword evidence="2" id="KW-0732">Signal</keyword>
<feature type="region of interest" description="Disordered" evidence="1">
    <location>
        <begin position="26"/>
        <end position="207"/>
    </location>
</feature>
<dbReference type="EMBL" id="CP056030">
    <property type="protein sequence ID" value="QKZ06902.1"/>
    <property type="molecule type" value="Genomic_DNA"/>
</dbReference>
<evidence type="ECO:0000256" key="1">
    <source>
        <dbReference type="SAM" id="MobiDB-lite"/>
    </source>
</evidence>
<gene>
    <name evidence="3" type="ORF">HWQ56_25250</name>
</gene>
<feature type="compositionally biased region" description="Low complexity" evidence="1">
    <location>
        <begin position="99"/>
        <end position="124"/>
    </location>
</feature>